<dbReference type="PANTHER" id="PTHR13946:SF28">
    <property type="entry name" value="DNA-DIRECTED RNA POLYMERASES I AND III SUBUNIT RPAC2"/>
    <property type="match status" value="1"/>
</dbReference>
<reference evidence="9 12" key="1">
    <citation type="journal article" date="2015" name="Parasit. Vectors">
        <title>Draft genome of the scabies mite.</title>
        <authorList>
            <person name="Rider S.D.Jr."/>
            <person name="Morgan M.S."/>
            <person name="Arlian L.G."/>
        </authorList>
    </citation>
    <scope>NUCLEOTIDE SEQUENCE [LARGE SCALE GENOMIC DNA]</scope>
    <source>
        <strain evidence="9">Arlian Lab</strain>
    </source>
</reference>
<accession>A0A132AIB7</accession>
<gene>
    <name evidence="9" type="ORF">QR98_0092950</name>
    <name evidence="8" type="ORF">SSS_5581</name>
</gene>
<reference evidence="11" key="2">
    <citation type="journal article" date="2020" name="PLoS Negl. Trop. Dis.">
        <title>High-quality nuclear genome for Sarcoptes scabiei-A critical resource for a neglected parasite.</title>
        <authorList>
            <person name="Korhonen P.K."/>
            <person name="Gasser R.B."/>
            <person name="Ma G."/>
            <person name="Wang T."/>
            <person name="Stroehlein A.J."/>
            <person name="Young N.D."/>
            <person name="Ang C.S."/>
            <person name="Fernando D.D."/>
            <person name="Lu H.C."/>
            <person name="Taylor S."/>
            <person name="Reynolds S.L."/>
            <person name="Mofiz E."/>
            <person name="Najaraj S.H."/>
            <person name="Gowda H."/>
            <person name="Madugundu A."/>
            <person name="Renuse S."/>
            <person name="Holt D."/>
            <person name="Pandey A."/>
            <person name="Papenfuss A.T."/>
            <person name="Fischer K."/>
        </authorList>
    </citation>
    <scope>NUCLEOTIDE SEQUENCE [LARGE SCALE GENOMIC DNA]</scope>
</reference>
<evidence type="ECO:0000256" key="1">
    <source>
        <dbReference type="ARBA" id="ARBA00004123"/>
    </source>
</evidence>
<evidence type="ECO:0000313" key="11">
    <source>
        <dbReference type="Proteomes" id="UP000070412"/>
    </source>
</evidence>
<protein>
    <recommendedName>
        <fullName evidence="6">DNA-directed RNA polymerase I subunit D</fullName>
    </recommendedName>
</protein>
<dbReference type="CDD" id="cd07029">
    <property type="entry name" value="RNAP_I_III_AC19"/>
    <property type="match status" value="1"/>
</dbReference>
<dbReference type="GO" id="GO:0046983">
    <property type="term" value="F:protein dimerization activity"/>
    <property type="evidence" value="ECO:0007669"/>
    <property type="project" value="InterPro"/>
</dbReference>
<dbReference type="Gene3D" id="3.30.1360.10">
    <property type="entry name" value="RNA polymerase, RBP11-like subunit"/>
    <property type="match status" value="1"/>
</dbReference>
<evidence type="ECO:0000256" key="6">
    <source>
        <dbReference type="ARBA" id="ARBA00031757"/>
    </source>
</evidence>
<evidence type="ECO:0000256" key="5">
    <source>
        <dbReference type="ARBA" id="ARBA00025751"/>
    </source>
</evidence>
<dbReference type="InterPro" id="IPR009025">
    <property type="entry name" value="RBP11-like_dimer"/>
</dbReference>
<dbReference type="EnsemblMetazoa" id="SSS_5581s_mrna">
    <property type="protein sequence ID" value="KAF7490993.1"/>
    <property type="gene ID" value="SSS_5581"/>
</dbReference>
<dbReference type="GO" id="GO:0006362">
    <property type="term" value="P:transcription elongation by RNA polymerase I"/>
    <property type="evidence" value="ECO:0007669"/>
    <property type="project" value="TreeGrafter"/>
</dbReference>
<evidence type="ECO:0000313" key="12">
    <source>
        <dbReference type="Proteomes" id="UP000616769"/>
    </source>
</evidence>
<comment type="similarity">
    <text evidence="5">Belongs to the archaeal Rpo11/eukaryotic RPB11/RPC19 RNA polymerase subunit family.</text>
</comment>
<dbReference type="InterPro" id="IPR022905">
    <property type="entry name" value="Rpo11-like"/>
</dbReference>
<keyword evidence="4" id="KW-0539">Nucleus</keyword>
<evidence type="ECO:0000313" key="10">
    <source>
        <dbReference type="EnsemblMetazoa" id="KAF7490993.1"/>
    </source>
</evidence>
<keyword evidence="3" id="KW-0804">Transcription</keyword>
<evidence type="ECO:0000313" key="9">
    <source>
        <dbReference type="EMBL" id="KPM10734.1"/>
    </source>
</evidence>
<organism evidence="9 12">
    <name type="scientific">Sarcoptes scabiei</name>
    <name type="common">Itch mite</name>
    <name type="synonym">Acarus scabiei</name>
    <dbReference type="NCBI Taxonomy" id="52283"/>
    <lineage>
        <taxon>Eukaryota</taxon>
        <taxon>Metazoa</taxon>
        <taxon>Ecdysozoa</taxon>
        <taxon>Arthropoda</taxon>
        <taxon>Chelicerata</taxon>
        <taxon>Arachnida</taxon>
        <taxon>Acari</taxon>
        <taxon>Acariformes</taxon>
        <taxon>Sarcoptiformes</taxon>
        <taxon>Astigmata</taxon>
        <taxon>Psoroptidia</taxon>
        <taxon>Sarcoptoidea</taxon>
        <taxon>Sarcoptidae</taxon>
        <taxon>Sarcoptinae</taxon>
        <taxon>Sarcoptes</taxon>
    </lineage>
</organism>
<name>A0A132AIB7_SARSC</name>
<dbReference type="VEuPathDB" id="VectorBase:SSCA003094"/>
<evidence type="ECO:0000313" key="8">
    <source>
        <dbReference type="EMBL" id="KAF7490993.1"/>
    </source>
</evidence>
<dbReference type="InterPro" id="IPR008193">
    <property type="entry name" value="RNA_pol_Rpb11_13-16kDa_CS"/>
</dbReference>
<sequence length="106" mass="12389">MSTNDFEIIEINDDETCGTFKFFNEDHTLANLLRHQILMNPLVNFCGYSIPHPSEEYFQMQIQTKKGFSPYQALRDGLEAIIKLADNVEKLFTEAVDKYHAERERN</sequence>
<dbReference type="Proteomes" id="UP000070412">
    <property type="component" value="Unassembled WGS sequence"/>
</dbReference>
<dbReference type="PROSITE" id="PS01154">
    <property type="entry name" value="RNA_POL_L_13KD"/>
    <property type="match status" value="1"/>
</dbReference>
<evidence type="ECO:0000259" key="7">
    <source>
        <dbReference type="Pfam" id="PF13656"/>
    </source>
</evidence>
<dbReference type="GO" id="GO:0003677">
    <property type="term" value="F:DNA binding"/>
    <property type="evidence" value="ECO:0007669"/>
    <property type="project" value="InterPro"/>
</dbReference>
<comment type="subcellular location">
    <subcellularLocation>
        <location evidence="1">Nucleus</location>
    </subcellularLocation>
</comment>
<dbReference type="EMBL" id="JXLN01015661">
    <property type="protein sequence ID" value="KPM10734.1"/>
    <property type="molecule type" value="Genomic_DNA"/>
</dbReference>
<dbReference type="EMBL" id="WVUK01000062">
    <property type="protein sequence ID" value="KAF7490993.1"/>
    <property type="molecule type" value="Genomic_DNA"/>
</dbReference>
<dbReference type="PANTHER" id="PTHR13946">
    <property type="entry name" value="DNA-DIRECTED RNA POLYMERASE I,II,III"/>
    <property type="match status" value="1"/>
</dbReference>
<dbReference type="Pfam" id="PF13656">
    <property type="entry name" value="RNA_pol_L_2"/>
    <property type="match status" value="1"/>
</dbReference>
<dbReference type="OrthoDB" id="510325at2759"/>
<dbReference type="GO" id="GO:0006383">
    <property type="term" value="P:transcription by RNA polymerase III"/>
    <property type="evidence" value="ECO:0007669"/>
    <property type="project" value="TreeGrafter"/>
</dbReference>
<dbReference type="SUPFAM" id="SSF55257">
    <property type="entry name" value="RBP11-like subunits of RNA polymerase"/>
    <property type="match status" value="1"/>
</dbReference>
<dbReference type="GO" id="GO:0003899">
    <property type="term" value="F:DNA-directed RNA polymerase activity"/>
    <property type="evidence" value="ECO:0007669"/>
    <property type="project" value="InterPro"/>
</dbReference>
<dbReference type="HAMAP" id="MF_00261">
    <property type="entry name" value="RNApol_arch_Rpo11"/>
    <property type="match status" value="1"/>
</dbReference>
<evidence type="ECO:0000256" key="3">
    <source>
        <dbReference type="ARBA" id="ARBA00023163"/>
    </source>
</evidence>
<reference evidence="10" key="4">
    <citation type="submission" date="2022-06" db="UniProtKB">
        <authorList>
            <consortium name="EnsemblMetazoa"/>
        </authorList>
    </citation>
    <scope>IDENTIFICATION</scope>
</reference>
<proteinExistence type="inferred from homology"/>
<dbReference type="InterPro" id="IPR036603">
    <property type="entry name" value="RBP11-like"/>
</dbReference>
<dbReference type="InterPro" id="IPR033898">
    <property type="entry name" value="RNAP_AC19"/>
</dbReference>
<reference evidence="8" key="3">
    <citation type="submission" date="2020-01" db="EMBL/GenBank/DDBJ databases">
        <authorList>
            <person name="Korhonen P.K.K."/>
            <person name="Guangxu M.G."/>
            <person name="Wang T.W."/>
            <person name="Stroehlein A.J.S."/>
            <person name="Young N.D."/>
            <person name="Ang C.-S.A."/>
            <person name="Fernando D.W.F."/>
            <person name="Lu H.L."/>
            <person name="Taylor S.T."/>
            <person name="Ehtesham M.E.M."/>
            <person name="Najaraj S.H.N."/>
            <person name="Harsha G.H.G."/>
            <person name="Madugundu A.M."/>
            <person name="Renuse S.R."/>
            <person name="Holt D.H."/>
            <person name="Pandey A.P."/>
            <person name="Papenfuss A.P."/>
            <person name="Gasser R.B.G."/>
            <person name="Fischer K.F."/>
        </authorList>
    </citation>
    <scope>NUCLEOTIDE SEQUENCE</scope>
    <source>
        <strain evidence="8">SSS_KF_BRIS2020</strain>
    </source>
</reference>
<evidence type="ECO:0000256" key="4">
    <source>
        <dbReference type="ARBA" id="ARBA00023242"/>
    </source>
</evidence>
<dbReference type="GO" id="GO:0005666">
    <property type="term" value="C:RNA polymerase III complex"/>
    <property type="evidence" value="ECO:0007669"/>
    <property type="project" value="TreeGrafter"/>
</dbReference>
<dbReference type="GO" id="GO:0005736">
    <property type="term" value="C:RNA polymerase I complex"/>
    <property type="evidence" value="ECO:0007669"/>
    <property type="project" value="TreeGrafter"/>
</dbReference>
<feature type="domain" description="DNA-directed RNA polymerase RBP11-like dimerisation" evidence="7">
    <location>
        <begin position="18"/>
        <end position="90"/>
    </location>
</feature>
<keyword evidence="2 9" id="KW-0240">DNA-directed RNA polymerase</keyword>
<keyword evidence="11" id="KW-1185">Reference proteome</keyword>
<dbReference type="AlphaFoldDB" id="A0A132AIB7"/>
<dbReference type="Proteomes" id="UP000616769">
    <property type="component" value="Unassembled WGS sequence"/>
</dbReference>
<evidence type="ECO:0000256" key="2">
    <source>
        <dbReference type="ARBA" id="ARBA00022478"/>
    </source>
</evidence>